<comment type="caution">
    <text evidence="2">The sequence shown here is derived from an EMBL/GenBank/DDBJ whole genome shotgun (WGS) entry which is preliminary data.</text>
</comment>
<evidence type="ECO:0000313" key="2">
    <source>
        <dbReference type="EMBL" id="EPY35542.1"/>
    </source>
</evidence>
<sequence>MIRSFLRPDENEKAKARQEELAASAAKSHRNATEGASVMIPVLDDPEEPKPISSTFKETSLLFPEAYAAAFEPKVQVPYEHLRGRVPRKIEIERRRRLYEGQNTMHLISISGLSLADLAEEESHKLPLEIFDDTSYDCRNPDEWMEIARGNPNEAGRFLPAEGVQRSESGEFVLVPCRVVDWDEVNNAVDVMWGPTTASGKEIVKLPRIFVRLLAEDPIVYVQRLANAHQQREKAMAWIRY</sequence>
<accession>S9UXD0</accession>
<proteinExistence type="predicted"/>
<dbReference type="EMBL" id="ATMH01001132">
    <property type="protein sequence ID" value="EPY35542.1"/>
    <property type="molecule type" value="Genomic_DNA"/>
</dbReference>
<evidence type="ECO:0000313" key="3">
    <source>
        <dbReference type="Proteomes" id="UP000015354"/>
    </source>
</evidence>
<feature type="non-terminal residue" evidence="2">
    <location>
        <position position="241"/>
    </location>
</feature>
<feature type="compositionally biased region" description="Basic and acidic residues" evidence="1">
    <location>
        <begin position="1"/>
        <end position="20"/>
    </location>
</feature>
<reference evidence="2 3" key="1">
    <citation type="journal article" date="2013" name="PLoS ONE">
        <title>Predicting the Proteins of Angomonas deanei, Strigomonas culicis and Their Respective Endosymbionts Reveals New Aspects of the Trypanosomatidae Family.</title>
        <authorList>
            <person name="Motta M.C."/>
            <person name="Martins A.C."/>
            <person name="de Souza S.S."/>
            <person name="Catta-Preta C.M."/>
            <person name="Silva R."/>
            <person name="Klein C.C."/>
            <person name="de Almeida L.G."/>
            <person name="de Lima Cunha O."/>
            <person name="Ciapina L.P."/>
            <person name="Brocchi M."/>
            <person name="Colabardini A.C."/>
            <person name="de Araujo Lima B."/>
            <person name="Machado C.R."/>
            <person name="de Almeida Soares C.M."/>
            <person name="Probst C.M."/>
            <person name="de Menezes C.B."/>
            <person name="Thompson C.E."/>
            <person name="Bartholomeu D.C."/>
            <person name="Gradia D.F."/>
            <person name="Pavoni D.P."/>
            <person name="Grisard E.C."/>
            <person name="Fantinatti-Garboggini F."/>
            <person name="Marchini F.K."/>
            <person name="Rodrigues-Luiz G.F."/>
            <person name="Wagner G."/>
            <person name="Goldman G.H."/>
            <person name="Fietto J.L."/>
            <person name="Elias M.C."/>
            <person name="Goldman M.H."/>
            <person name="Sagot M.F."/>
            <person name="Pereira M."/>
            <person name="Stoco P.H."/>
            <person name="de Mendonca-Neto R.P."/>
            <person name="Teixeira S.M."/>
            <person name="Maciel T.E."/>
            <person name="de Oliveira Mendes T.A."/>
            <person name="Urmenyi T.P."/>
            <person name="de Souza W."/>
            <person name="Schenkman S."/>
            <person name="de Vasconcelos A.T."/>
        </authorList>
    </citation>
    <scope>NUCLEOTIDE SEQUENCE [LARGE SCALE GENOMIC DNA]</scope>
</reference>
<evidence type="ECO:0000256" key="1">
    <source>
        <dbReference type="SAM" id="MobiDB-lite"/>
    </source>
</evidence>
<dbReference type="AlphaFoldDB" id="S9UXD0"/>
<protein>
    <submittedName>
        <fullName evidence="2">Uncharacterized protein</fullName>
    </submittedName>
</protein>
<keyword evidence="3" id="KW-1185">Reference proteome</keyword>
<name>S9UXD0_9TRYP</name>
<gene>
    <name evidence="2" type="ORF">STCU_01132</name>
</gene>
<dbReference type="Proteomes" id="UP000015354">
    <property type="component" value="Unassembled WGS sequence"/>
</dbReference>
<dbReference type="OrthoDB" id="447173at2759"/>
<organism evidence="2 3">
    <name type="scientific">Strigomonas culicis</name>
    <dbReference type="NCBI Taxonomy" id="28005"/>
    <lineage>
        <taxon>Eukaryota</taxon>
        <taxon>Discoba</taxon>
        <taxon>Euglenozoa</taxon>
        <taxon>Kinetoplastea</taxon>
        <taxon>Metakinetoplastina</taxon>
        <taxon>Trypanosomatida</taxon>
        <taxon>Trypanosomatidae</taxon>
        <taxon>Strigomonadinae</taxon>
        <taxon>Strigomonas</taxon>
    </lineage>
</organism>
<feature type="region of interest" description="Disordered" evidence="1">
    <location>
        <begin position="1"/>
        <end position="33"/>
    </location>
</feature>